<proteinExistence type="predicted"/>
<gene>
    <name evidence="1" type="ORF">IOD40_05140</name>
</gene>
<organism evidence="1 2">
    <name type="scientific">Aquamicrobium zhengzhouense</name>
    <dbReference type="NCBI Taxonomy" id="2781738"/>
    <lineage>
        <taxon>Bacteria</taxon>
        <taxon>Pseudomonadati</taxon>
        <taxon>Pseudomonadota</taxon>
        <taxon>Alphaproteobacteria</taxon>
        <taxon>Hyphomicrobiales</taxon>
        <taxon>Phyllobacteriaceae</taxon>
        <taxon>Aquamicrobium</taxon>
    </lineage>
</organism>
<evidence type="ECO:0000313" key="1">
    <source>
        <dbReference type="EMBL" id="MBI1620048.1"/>
    </source>
</evidence>
<accession>A0ABS0SC84</accession>
<reference evidence="1 2" key="1">
    <citation type="submission" date="2020-10" db="EMBL/GenBank/DDBJ databases">
        <title>Aquamicrobium zhengzhouensis sp. nov., a exopolysaccharide producing bacterium isolated from farmland soil.</title>
        <authorList>
            <person name="Wang X."/>
        </authorList>
    </citation>
    <scope>NUCLEOTIDE SEQUENCE [LARGE SCALE GENOMIC DNA]</scope>
    <source>
        <strain evidence="2">cd-1</strain>
    </source>
</reference>
<name>A0ABS0SC84_9HYPH</name>
<comment type="caution">
    <text evidence="1">The sequence shown here is derived from an EMBL/GenBank/DDBJ whole genome shotgun (WGS) entry which is preliminary data.</text>
</comment>
<sequence>MDLTPRQFTVLSALVREEVMLDRLGEKRRASKILMKLEAHDPEIKKEASHAKG</sequence>
<keyword evidence="2" id="KW-1185">Reference proteome</keyword>
<dbReference type="RefSeq" id="WP_198474980.1">
    <property type="nucleotide sequence ID" value="NZ_JADGMQ010000002.1"/>
</dbReference>
<dbReference type="EMBL" id="JADGMQ010000002">
    <property type="protein sequence ID" value="MBI1620048.1"/>
    <property type="molecule type" value="Genomic_DNA"/>
</dbReference>
<evidence type="ECO:0000313" key="2">
    <source>
        <dbReference type="Proteomes" id="UP000601789"/>
    </source>
</evidence>
<dbReference type="Proteomes" id="UP000601789">
    <property type="component" value="Unassembled WGS sequence"/>
</dbReference>
<protein>
    <submittedName>
        <fullName evidence="1">Uncharacterized protein</fullName>
    </submittedName>
</protein>